<organism evidence="1 2">
    <name type="scientific">Sphingomonas colocasiae</name>
    <dbReference type="NCBI Taxonomy" id="1848973"/>
    <lineage>
        <taxon>Bacteria</taxon>
        <taxon>Pseudomonadati</taxon>
        <taxon>Pseudomonadota</taxon>
        <taxon>Alphaproteobacteria</taxon>
        <taxon>Sphingomonadales</taxon>
        <taxon>Sphingomonadaceae</taxon>
        <taxon>Sphingomonas</taxon>
    </lineage>
</organism>
<reference evidence="1 2" key="1">
    <citation type="submission" date="2021-08" db="EMBL/GenBank/DDBJ databases">
        <authorList>
            <person name="Tuo L."/>
        </authorList>
    </citation>
    <scope>NUCLEOTIDE SEQUENCE [LARGE SCALE GENOMIC DNA]</scope>
    <source>
        <strain evidence="1 2">JCM 31229</strain>
    </source>
</reference>
<accession>A0ABS7PWR8</accession>
<dbReference type="Proteomes" id="UP000706039">
    <property type="component" value="Unassembled WGS sequence"/>
</dbReference>
<evidence type="ECO:0000313" key="2">
    <source>
        <dbReference type="Proteomes" id="UP000706039"/>
    </source>
</evidence>
<dbReference type="EMBL" id="JAINVV010000009">
    <property type="protein sequence ID" value="MBY8824429.1"/>
    <property type="molecule type" value="Genomic_DNA"/>
</dbReference>
<dbReference type="InterPro" id="IPR015867">
    <property type="entry name" value="N-reg_PII/ATP_PRibTrfase_C"/>
</dbReference>
<comment type="caution">
    <text evidence="1">The sequence shown here is derived from an EMBL/GenBank/DDBJ whole genome shotgun (WGS) entry which is preliminary data.</text>
</comment>
<protein>
    <submittedName>
        <fullName evidence="1">DUF3240 domain-containing protein</fullName>
    </submittedName>
</protein>
<keyword evidence="2" id="KW-1185">Reference proteome</keyword>
<dbReference type="Gene3D" id="3.30.70.120">
    <property type="match status" value="1"/>
</dbReference>
<name>A0ABS7PWR8_9SPHN</name>
<gene>
    <name evidence="1" type="ORF">K7G82_19145</name>
</gene>
<dbReference type="RefSeq" id="WP_222991539.1">
    <property type="nucleotide sequence ID" value="NZ_JAINVV010000009.1"/>
</dbReference>
<sequence>MTRMLLTLFCGVDDADQIATALRDHAGAPVHLHREAVLGRDYADAATAERVAGTLDRMAIEVELDAGQLAGALDAATRTRRRLPFRWRTVRLEQGGRIA</sequence>
<proteinExistence type="predicted"/>
<evidence type="ECO:0000313" key="1">
    <source>
        <dbReference type="EMBL" id="MBY8824429.1"/>
    </source>
</evidence>